<proteinExistence type="predicted"/>
<comment type="caution">
    <text evidence="1">The sequence shown here is derived from an EMBL/GenBank/DDBJ whole genome shotgun (WGS) entry which is preliminary data.</text>
</comment>
<sequence length="188" mass="22498">MIKIYLYLLVFILIFCSSKRTNQSNDQKNSRETVEKFYLWYIKDAYPKDFSYYQIPPYKKVDQKKYAFDNNEHKARLEKVKYLSKEYINSSLEKLEICNTEMLKLDWDAQPESQFNIRACDYLWFDNWVGGQGEDIDGFRIVNEVASNDRVVFMVEILIQKDVFAKSKVTVKKEDGIYKITNIELIWN</sequence>
<evidence type="ECO:0000313" key="1">
    <source>
        <dbReference type="EMBL" id="GCC51974.1"/>
    </source>
</evidence>
<dbReference type="RefSeq" id="WP_127122631.1">
    <property type="nucleotide sequence ID" value="NZ_BHXQ01000004.1"/>
</dbReference>
<protein>
    <recommendedName>
        <fullName evidence="3">DUF3828 domain-containing protein</fullName>
    </recommendedName>
</protein>
<gene>
    <name evidence="1" type="ORF">SanaruYs_22050</name>
</gene>
<dbReference type="Proteomes" id="UP000288227">
    <property type="component" value="Unassembled WGS sequence"/>
</dbReference>
<dbReference type="OrthoDB" id="1494189at2"/>
<dbReference type="EMBL" id="BHXQ01000004">
    <property type="protein sequence ID" value="GCC51974.1"/>
    <property type="molecule type" value="Genomic_DNA"/>
</dbReference>
<name>A0A401UAU8_9BACT</name>
<evidence type="ECO:0000313" key="2">
    <source>
        <dbReference type="Proteomes" id="UP000288227"/>
    </source>
</evidence>
<keyword evidence="2" id="KW-1185">Reference proteome</keyword>
<organism evidence="1 2">
    <name type="scientific">Chryseotalea sanaruensis</name>
    <dbReference type="NCBI Taxonomy" id="2482724"/>
    <lineage>
        <taxon>Bacteria</taxon>
        <taxon>Pseudomonadati</taxon>
        <taxon>Bacteroidota</taxon>
        <taxon>Cytophagia</taxon>
        <taxon>Cytophagales</taxon>
        <taxon>Chryseotaleaceae</taxon>
        <taxon>Chryseotalea</taxon>
    </lineage>
</organism>
<reference evidence="1 2" key="1">
    <citation type="submission" date="2018-11" db="EMBL/GenBank/DDBJ databases">
        <title>Chryseotalea sanarue gen. nov., sp., nov., a member of the family Cytophagaceae, isolated from a brackish lake in Hamamatsu Japan.</title>
        <authorList>
            <person name="Maejima Y."/>
            <person name="Iino T."/>
            <person name="Muraguchi Y."/>
            <person name="Fukuda K."/>
            <person name="Ohkuma M."/>
            <person name="Moriuchi R."/>
            <person name="Dohra H."/>
            <person name="Kimbara K."/>
            <person name="Shintani M."/>
        </authorList>
    </citation>
    <scope>NUCLEOTIDE SEQUENCE [LARGE SCALE GENOMIC DNA]</scope>
    <source>
        <strain evidence="1 2">Ys</strain>
    </source>
</reference>
<evidence type="ECO:0008006" key="3">
    <source>
        <dbReference type="Google" id="ProtNLM"/>
    </source>
</evidence>
<dbReference type="AlphaFoldDB" id="A0A401UAU8"/>
<accession>A0A401UAU8</accession>